<evidence type="ECO:0000256" key="13">
    <source>
        <dbReference type="ARBA" id="ARBA00023128"/>
    </source>
</evidence>
<comment type="subcellular location">
    <subcellularLocation>
        <location evidence="1">Membrane</location>
        <topology evidence="1">Single-pass membrane protein</topology>
    </subcellularLocation>
    <subcellularLocation>
        <location evidence="2">Mitochondrion</location>
    </subcellularLocation>
</comment>
<accession>A0A0E9N9W4</accession>
<reference evidence="16 17" key="1">
    <citation type="journal article" date="2011" name="J. Gen. Appl. Microbiol.">
        <title>Draft genome sequencing of the enigmatic yeast Saitoella complicata.</title>
        <authorList>
            <person name="Nishida H."/>
            <person name="Hamamoto M."/>
            <person name="Sugiyama J."/>
        </authorList>
    </citation>
    <scope>NUCLEOTIDE SEQUENCE [LARGE SCALE GENOMIC DNA]</scope>
    <source>
        <strain evidence="16 17">NRRL Y-17804</strain>
    </source>
</reference>
<keyword evidence="17" id="KW-1185">Reference proteome</keyword>
<dbReference type="SMART" id="SM00318">
    <property type="entry name" value="SNc"/>
    <property type="match status" value="1"/>
</dbReference>
<dbReference type="GO" id="GO:0004519">
    <property type="term" value="F:endonuclease activity"/>
    <property type="evidence" value="ECO:0007669"/>
    <property type="project" value="UniProtKB-KW"/>
</dbReference>
<name>A0A0E9N9W4_SAICN</name>
<comment type="similarity">
    <text evidence="3">Belongs to the LCL3 family.</text>
</comment>
<dbReference type="EMBL" id="BACD03000004">
    <property type="protein sequence ID" value="GAO46491.1"/>
    <property type="molecule type" value="Genomic_DNA"/>
</dbReference>
<evidence type="ECO:0000256" key="3">
    <source>
        <dbReference type="ARBA" id="ARBA00005435"/>
    </source>
</evidence>
<evidence type="ECO:0000256" key="2">
    <source>
        <dbReference type="ARBA" id="ARBA00004173"/>
    </source>
</evidence>
<dbReference type="PROSITE" id="PS50830">
    <property type="entry name" value="TNASE_3"/>
    <property type="match status" value="1"/>
</dbReference>
<proteinExistence type="inferred from homology"/>
<keyword evidence="6" id="KW-0812">Transmembrane</keyword>
<dbReference type="OMA" id="IYHTPGG"/>
<organism evidence="16 17">
    <name type="scientific">Saitoella complicata (strain BCRC 22490 / CBS 7301 / JCM 7358 / NBRC 10748 / NRRL Y-17804)</name>
    <dbReference type="NCBI Taxonomy" id="698492"/>
    <lineage>
        <taxon>Eukaryota</taxon>
        <taxon>Fungi</taxon>
        <taxon>Dikarya</taxon>
        <taxon>Ascomycota</taxon>
        <taxon>Taphrinomycotina</taxon>
        <taxon>Taphrinomycotina incertae sedis</taxon>
        <taxon>Saitoella</taxon>
    </lineage>
</organism>
<feature type="domain" description="TNase-like" evidence="15">
    <location>
        <begin position="84"/>
        <end position="242"/>
    </location>
</feature>
<evidence type="ECO:0000256" key="6">
    <source>
        <dbReference type="ARBA" id="ARBA00022692"/>
    </source>
</evidence>
<evidence type="ECO:0000313" key="16">
    <source>
        <dbReference type="EMBL" id="GAO46491.1"/>
    </source>
</evidence>
<keyword evidence="9" id="KW-0255">Endonuclease</keyword>
<evidence type="ECO:0000313" key="17">
    <source>
        <dbReference type="Proteomes" id="UP000033140"/>
    </source>
</evidence>
<keyword evidence="11" id="KW-0106">Calcium</keyword>
<evidence type="ECO:0000256" key="9">
    <source>
        <dbReference type="ARBA" id="ARBA00022759"/>
    </source>
</evidence>
<evidence type="ECO:0000256" key="1">
    <source>
        <dbReference type="ARBA" id="ARBA00004167"/>
    </source>
</evidence>
<dbReference type="AlphaFoldDB" id="A0A0E9N9W4"/>
<evidence type="ECO:0000256" key="10">
    <source>
        <dbReference type="ARBA" id="ARBA00022801"/>
    </source>
</evidence>
<keyword evidence="10" id="KW-0378">Hydrolase</keyword>
<reference evidence="16 17" key="3">
    <citation type="journal article" date="2015" name="Genome Announc.">
        <title>Draft Genome Sequence of the Archiascomycetous Yeast Saitoella complicata.</title>
        <authorList>
            <person name="Yamauchi K."/>
            <person name="Kondo S."/>
            <person name="Hamamoto M."/>
            <person name="Takahashi Y."/>
            <person name="Ogura Y."/>
            <person name="Hayashi T."/>
            <person name="Nishida H."/>
        </authorList>
    </citation>
    <scope>NUCLEOTIDE SEQUENCE [LARGE SCALE GENOMIC DNA]</scope>
    <source>
        <strain evidence="16 17">NRRL Y-17804</strain>
    </source>
</reference>
<evidence type="ECO:0000259" key="15">
    <source>
        <dbReference type="PROSITE" id="PS50830"/>
    </source>
</evidence>
<comment type="caution">
    <text evidence="16">The sequence shown here is derived from an EMBL/GenBank/DDBJ whole genome shotgun (WGS) entry which is preliminary data.</text>
</comment>
<dbReference type="SUPFAM" id="SSF50199">
    <property type="entry name" value="Staphylococcal nuclease"/>
    <property type="match status" value="1"/>
</dbReference>
<dbReference type="Pfam" id="PF00565">
    <property type="entry name" value="SNase"/>
    <property type="match status" value="1"/>
</dbReference>
<evidence type="ECO:0000256" key="12">
    <source>
        <dbReference type="ARBA" id="ARBA00022989"/>
    </source>
</evidence>
<dbReference type="GO" id="GO:0016020">
    <property type="term" value="C:membrane"/>
    <property type="evidence" value="ECO:0007669"/>
    <property type="project" value="UniProtKB-SubCell"/>
</dbReference>
<evidence type="ECO:0000256" key="8">
    <source>
        <dbReference type="ARBA" id="ARBA00022723"/>
    </source>
</evidence>
<dbReference type="Gene3D" id="2.40.50.90">
    <property type="match status" value="1"/>
</dbReference>
<gene>
    <name evidence="16" type="ORF">G7K_0722-t1</name>
</gene>
<keyword evidence="14" id="KW-0472">Membrane</keyword>
<protein>
    <recommendedName>
        <fullName evidence="4">Probable endonuclease LCL3</fullName>
    </recommendedName>
    <alternativeName>
        <fullName evidence="5">Probable endonuclease lcl3</fullName>
    </alternativeName>
</protein>
<keyword evidence="12" id="KW-1133">Transmembrane helix</keyword>
<dbReference type="PANTHER" id="PTHR12302">
    <property type="entry name" value="EBNA2 BINDING PROTEIN P100"/>
    <property type="match status" value="1"/>
</dbReference>
<dbReference type="FunFam" id="2.40.50.90:FF:000029">
    <property type="entry name" value="Probable endonuclease lcl3"/>
    <property type="match status" value="1"/>
</dbReference>
<evidence type="ECO:0000256" key="11">
    <source>
        <dbReference type="ARBA" id="ARBA00022837"/>
    </source>
</evidence>
<dbReference type="STRING" id="698492.A0A0E9N9W4"/>
<dbReference type="GO" id="GO:0046872">
    <property type="term" value="F:metal ion binding"/>
    <property type="evidence" value="ECO:0007669"/>
    <property type="project" value="UniProtKB-KW"/>
</dbReference>
<evidence type="ECO:0000256" key="5">
    <source>
        <dbReference type="ARBA" id="ARBA00014651"/>
    </source>
</evidence>
<dbReference type="GO" id="GO:0005739">
    <property type="term" value="C:mitochondrion"/>
    <property type="evidence" value="ECO:0007669"/>
    <property type="project" value="UniProtKB-SubCell"/>
</dbReference>
<dbReference type="InterPro" id="IPR035437">
    <property type="entry name" value="SNase_OB-fold_sf"/>
</dbReference>
<dbReference type="Proteomes" id="UP000033140">
    <property type="component" value="Unassembled WGS sequence"/>
</dbReference>
<reference evidence="16 17" key="2">
    <citation type="journal article" date="2014" name="J. Gen. Appl. Microbiol.">
        <title>The early diverging ascomycetous budding yeast Saitoella complicata has three histone deacetylases belonging to the Clr6, Hos2, and Rpd3 lineages.</title>
        <authorList>
            <person name="Nishida H."/>
            <person name="Matsumoto T."/>
            <person name="Kondo S."/>
            <person name="Hamamoto M."/>
            <person name="Yoshikawa H."/>
        </authorList>
    </citation>
    <scope>NUCLEOTIDE SEQUENCE [LARGE SCALE GENOMIC DNA]</scope>
    <source>
        <strain evidence="16 17">NRRL Y-17804</strain>
    </source>
</reference>
<sequence>MRIPFFTADFSAEQERKKKLAEETVKKREDEAPITALIEKHFDTVLHTAILTSAVLGSVYFWRRNLRRFPTANHVTPELIARKKPLVGYVTSVGDGDNFRFYHTPGGWLTGWHWLRKIPTGQKALKDQTIHVRLAGIDAPECAHFGKPAQPYSAEALAWLRGKLLNRRVRVQLYQRDQYTRVVGMCWYWKWGIWKQNVSLEMLQVGLATVYTSAGSVYGEIEQDLLKAEKTARSKKVGMWKLVKPFDSIKNDGTPKTHRNRTCRVTILFLAN</sequence>
<evidence type="ECO:0000256" key="14">
    <source>
        <dbReference type="ARBA" id="ARBA00023136"/>
    </source>
</evidence>
<keyword evidence="7" id="KW-0540">Nuclease</keyword>
<keyword evidence="8" id="KW-0479">Metal-binding</keyword>
<dbReference type="GO" id="GO:0016787">
    <property type="term" value="F:hydrolase activity"/>
    <property type="evidence" value="ECO:0007669"/>
    <property type="project" value="UniProtKB-KW"/>
</dbReference>
<evidence type="ECO:0000256" key="4">
    <source>
        <dbReference type="ARBA" id="ARBA00013404"/>
    </source>
</evidence>
<keyword evidence="13" id="KW-0496">Mitochondrion</keyword>
<evidence type="ECO:0000256" key="7">
    <source>
        <dbReference type="ARBA" id="ARBA00022722"/>
    </source>
</evidence>
<dbReference type="PANTHER" id="PTHR12302:SF3">
    <property type="entry name" value="SERINE_THREONINE-PROTEIN KINASE 31"/>
    <property type="match status" value="1"/>
</dbReference>
<dbReference type="InterPro" id="IPR016071">
    <property type="entry name" value="Staphylococal_nuclease_OB-fold"/>
</dbReference>